<keyword evidence="3 5" id="KW-0378">Hydrolase</keyword>
<dbReference type="Pfam" id="PF00082">
    <property type="entry name" value="Peptidase_S8"/>
    <property type="match status" value="1"/>
</dbReference>
<name>A0A1Y2JY46_BRAJP</name>
<feature type="domain" description="Peptidase S8/S53" evidence="8">
    <location>
        <begin position="268"/>
        <end position="532"/>
    </location>
</feature>
<dbReference type="InterPro" id="IPR023827">
    <property type="entry name" value="Peptidase_S8_Asp-AS"/>
</dbReference>
<evidence type="ECO:0000256" key="5">
    <source>
        <dbReference type="PROSITE-ProRule" id="PRU01240"/>
    </source>
</evidence>
<dbReference type="InterPro" id="IPR036852">
    <property type="entry name" value="Peptidase_S8/S53_dom_sf"/>
</dbReference>
<dbReference type="PANTHER" id="PTHR43806:SF11">
    <property type="entry name" value="CEREVISIN-RELATED"/>
    <property type="match status" value="1"/>
</dbReference>
<organism evidence="9 10">
    <name type="scientific">Bradyrhizobium japonicum</name>
    <dbReference type="NCBI Taxonomy" id="375"/>
    <lineage>
        <taxon>Bacteria</taxon>
        <taxon>Pseudomonadati</taxon>
        <taxon>Pseudomonadota</taxon>
        <taxon>Alphaproteobacteria</taxon>
        <taxon>Hyphomicrobiales</taxon>
        <taxon>Nitrobacteraceae</taxon>
        <taxon>Bradyrhizobium</taxon>
    </lineage>
</organism>
<dbReference type="GO" id="GO:0004252">
    <property type="term" value="F:serine-type endopeptidase activity"/>
    <property type="evidence" value="ECO:0007669"/>
    <property type="project" value="UniProtKB-UniRule"/>
</dbReference>
<evidence type="ECO:0000256" key="7">
    <source>
        <dbReference type="SAM" id="MobiDB-lite"/>
    </source>
</evidence>
<evidence type="ECO:0000259" key="8">
    <source>
        <dbReference type="Pfam" id="PF00082"/>
    </source>
</evidence>
<dbReference type="Proteomes" id="UP000193335">
    <property type="component" value="Unassembled WGS sequence"/>
</dbReference>
<dbReference type="EMBL" id="NAFL01000189">
    <property type="protein sequence ID" value="OSJ36542.1"/>
    <property type="molecule type" value="Genomic_DNA"/>
</dbReference>
<dbReference type="AlphaFoldDB" id="A0A1Y2JY46"/>
<dbReference type="Gene3D" id="3.40.50.200">
    <property type="entry name" value="Peptidase S8/S53 domain"/>
    <property type="match status" value="1"/>
</dbReference>
<comment type="similarity">
    <text evidence="1 5 6">Belongs to the peptidase S8 family.</text>
</comment>
<feature type="compositionally biased region" description="Basic residues" evidence="7">
    <location>
        <begin position="29"/>
        <end position="45"/>
    </location>
</feature>
<evidence type="ECO:0000256" key="1">
    <source>
        <dbReference type="ARBA" id="ARBA00011073"/>
    </source>
</evidence>
<dbReference type="InterPro" id="IPR015500">
    <property type="entry name" value="Peptidase_S8_subtilisin-rel"/>
</dbReference>
<evidence type="ECO:0000256" key="4">
    <source>
        <dbReference type="ARBA" id="ARBA00022825"/>
    </source>
</evidence>
<evidence type="ECO:0000313" key="9">
    <source>
        <dbReference type="EMBL" id="OSJ36542.1"/>
    </source>
</evidence>
<dbReference type="PANTHER" id="PTHR43806">
    <property type="entry name" value="PEPTIDASE S8"/>
    <property type="match status" value="1"/>
</dbReference>
<dbReference type="PROSITE" id="PS00136">
    <property type="entry name" value="SUBTILASE_ASP"/>
    <property type="match status" value="1"/>
</dbReference>
<sequence length="561" mass="60110">MLIRGLAPQFPSPAAVLTKHFLLDIMASKRSRKSKRAPPRRKRRVTAAEKAAPGSKNAGKPARASSRSKSFAPTLWYAPGLSSHIKGNRALSKAARTLAERVALTVAPKTVSGELIQSYRGRLHERDIEDFRPRADAVEGAVRRLKRLGFEVLRRGRFGITIAGHSELVSDVLGVQLIVQARPQRTSVRSTQNFAVSYQAPEAVDLYVAPSDSLTVSSAVSPHIDHFVFTPPPQLFAELSDIPPLHNYFTLDGAAIRRLLNVPEGVSGEGVKVAIVDTGFFKHPFYTSRNFDYRPMASATAPDPEKDLIGHGTAIAFNALTVAPRATLLGFKQTEPPQDALEAAFDAGADIISGSWGWDKEQSFPILEATIRALVREGKIVVFASGNGLQAWPGSMPEVISVGGVFSAQDGTLEASNFASGYLSSLYPGRRVPDIAGLCGQRPAGIYITMPSAPGSILDHNLSGPSFPDRDETEADDGWLCSSGTSSAAPQVAGLIALLLEQARRDGIVLTSERIRDVLQQSARPVERGSSAQGIPAVGHPNIAVGYGLIDAGNALERIRP</sequence>
<reference evidence="9 10" key="1">
    <citation type="submission" date="2017-03" db="EMBL/GenBank/DDBJ databases">
        <title>Whole genome sequences of fourteen strains of Bradyrhizobium canariense and one strain of Bradyrhizobium japonicum isolated from Lupinus (Papilionoideae: Genisteae) species in Algeria.</title>
        <authorList>
            <person name="Crovadore J."/>
            <person name="Chekireb D."/>
            <person name="Brachmann A."/>
            <person name="Chablais R."/>
            <person name="Cochard B."/>
            <person name="Lefort F."/>
        </authorList>
    </citation>
    <scope>NUCLEOTIDE SEQUENCE [LARGE SCALE GENOMIC DNA]</scope>
    <source>
        <strain evidence="9 10">UBMA197</strain>
    </source>
</reference>
<dbReference type="PROSITE" id="PS51892">
    <property type="entry name" value="SUBTILASE"/>
    <property type="match status" value="1"/>
</dbReference>
<dbReference type="PRINTS" id="PR00723">
    <property type="entry name" value="SUBTILISIN"/>
</dbReference>
<protein>
    <recommendedName>
        <fullName evidence="8">Peptidase S8/S53 domain-containing protein</fullName>
    </recommendedName>
</protein>
<feature type="active site" description="Charge relay system" evidence="5">
    <location>
        <position position="486"/>
    </location>
</feature>
<keyword evidence="2 5" id="KW-0645">Protease</keyword>
<evidence type="ECO:0000256" key="6">
    <source>
        <dbReference type="RuleBase" id="RU003355"/>
    </source>
</evidence>
<comment type="caution">
    <text evidence="9">The sequence shown here is derived from an EMBL/GenBank/DDBJ whole genome shotgun (WGS) entry which is preliminary data.</text>
</comment>
<proteinExistence type="inferred from homology"/>
<evidence type="ECO:0000313" key="10">
    <source>
        <dbReference type="Proteomes" id="UP000193335"/>
    </source>
</evidence>
<dbReference type="RefSeq" id="WP_085398549.1">
    <property type="nucleotide sequence ID" value="NZ_NAFL01000189.1"/>
</dbReference>
<feature type="active site" description="Charge relay system" evidence="5">
    <location>
        <position position="277"/>
    </location>
</feature>
<dbReference type="PROSITE" id="PS00138">
    <property type="entry name" value="SUBTILASE_SER"/>
    <property type="match status" value="1"/>
</dbReference>
<accession>A0A1Y2JY46</accession>
<keyword evidence="4 5" id="KW-0720">Serine protease</keyword>
<dbReference type="SUPFAM" id="SSF52743">
    <property type="entry name" value="Subtilisin-like"/>
    <property type="match status" value="1"/>
</dbReference>
<evidence type="ECO:0000256" key="2">
    <source>
        <dbReference type="ARBA" id="ARBA00022670"/>
    </source>
</evidence>
<gene>
    <name evidence="9" type="ORF">BSZ19_03695</name>
</gene>
<feature type="region of interest" description="Disordered" evidence="7">
    <location>
        <begin position="29"/>
        <end position="67"/>
    </location>
</feature>
<dbReference type="GO" id="GO:0006508">
    <property type="term" value="P:proteolysis"/>
    <property type="evidence" value="ECO:0007669"/>
    <property type="project" value="UniProtKB-KW"/>
</dbReference>
<feature type="active site" description="Charge relay system" evidence="5">
    <location>
        <position position="311"/>
    </location>
</feature>
<dbReference type="InterPro" id="IPR050131">
    <property type="entry name" value="Peptidase_S8_subtilisin-like"/>
</dbReference>
<evidence type="ECO:0000256" key="3">
    <source>
        <dbReference type="ARBA" id="ARBA00022801"/>
    </source>
</evidence>
<dbReference type="InterPro" id="IPR023828">
    <property type="entry name" value="Peptidase_S8_Ser-AS"/>
</dbReference>
<dbReference type="InterPro" id="IPR000209">
    <property type="entry name" value="Peptidase_S8/S53_dom"/>
</dbReference>